<evidence type="ECO:0000313" key="3">
    <source>
        <dbReference type="Proteomes" id="UP000000814"/>
    </source>
</evidence>
<keyword evidence="1" id="KW-0472">Membrane</keyword>
<dbReference type="KEGG" id="cac:CA_C2088"/>
<name>Q97HC4_CLOAB</name>
<organism evidence="2 3">
    <name type="scientific">Clostridium acetobutylicum (strain ATCC 824 / DSM 792 / JCM 1419 / IAM 19013 / LMG 5710 / NBRC 13948 / NRRL B-527 / VKM B-1787 / 2291 / W)</name>
    <dbReference type="NCBI Taxonomy" id="272562"/>
    <lineage>
        <taxon>Bacteria</taxon>
        <taxon>Bacillati</taxon>
        <taxon>Bacillota</taxon>
        <taxon>Clostridia</taxon>
        <taxon>Eubacteriales</taxon>
        <taxon>Clostridiaceae</taxon>
        <taxon>Clostridium</taxon>
    </lineage>
</organism>
<proteinExistence type="predicted"/>
<protein>
    <submittedName>
        <fullName evidence="2">Stage III sporulation protein AF, SpoIIIAF</fullName>
    </submittedName>
</protein>
<reference evidence="2 3" key="1">
    <citation type="journal article" date="2001" name="J. Bacteriol.">
        <title>Genome sequence and comparative analysis of the solvent-producing bacterium Clostridium acetobutylicum.</title>
        <authorList>
            <person name="Nolling J."/>
            <person name="Breton G."/>
            <person name="Omelchenko M.V."/>
            <person name="Makarova K.S."/>
            <person name="Zeng Q."/>
            <person name="Gibson R."/>
            <person name="Lee H.M."/>
            <person name="Dubois J."/>
            <person name="Qiu D."/>
            <person name="Hitti J."/>
            <person name="Wolf Y.I."/>
            <person name="Tatusov R.L."/>
            <person name="Sabathe F."/>
            <person name="Doucette-Stamm L."/>
            <person name="Soucaille P."/>
            <person name="Daly M.J."/>
            <person name="Bennett G.N."/>
            <person name="Koonin E.V."/>
            <person name="Smith D.R."/>
        </authorList>
    </citation>
    <scope>NUCLEOTIDE SEQUENCE [LARGE SCALE GENOMIC DNA]</scope>
    <source>
        <strain evidence="3">ATCC 824 / DSM 792 / JCM 1419 / LMG 5710 / VKM B-1787</strain>
    </source>
</reference>
<dbReference type="Proteomes" id="UP000000814">
    <property type="component" value="Chromosome"/>
</dbReference>
<evidence type="ECO:0000313" key="2">
    <source>
        <dbReference type="EMBL" id="AAK80047.1"/>
    </source>
</evidence>
<dbReference type="AlphaFoldDB" id="Q97HC4"/>
<keyword evidence="1" id="KW-1133">Transmembrane helix</keyword>
<dbReference type="PATRIC" id="fig|272562.8.peg.2291"/>
<sequence>MLEWLKQWVITICTAALFITVIEIILPDNKLKKYSKFVLGLILMTVIVQPVIKVFNNADNINKYIVNAQNVFEKNTYDQELKGSDGEEINSIVDEFKKNLEDKCSKMLKNKYPDNDYSVTADVQYSSEKKTVLIKKLNIGVKNNNVKKIEKVQIDNDKENTESDIDEKTKKEIANYISDEMEIPYSDIKIYKL</sequence>
<evidence type="ECO:0000256" key="1">
    <source>
        <dbReference type="SAM" id="Phobius"/>
    </source>
</evidence>
<dbReference type="EMBL" id="AE001437">
    <property type="protein sequence ID" value="AAK80047.1"/>
    <property type="molecule type" value="Genomic_DNA"/>
</dbReference>
<dbReference type="PIR" id="D97157">
    <property type="entry name" value="D97157"/>
</dbReference>
<feature type="transmembrane region" description="Helical" evidence="1">
    <location>
        <begin position="37"/>
        <end position="55"/>
    </location>
</feature>
<dbReference type="NCBIfam" id="TIGR02896">
    <property type="entry name" value="spore_III_AF"/>
    <property type="match status" value="1"/>
</dbReference>
<keyword evidence="3" id="KW-1185">Reference proteome</keyword>
<dbReference type="STRING" id="272562.CA_C2088"/>
<dbReference type="GeneID" id="44998570"/>
<gene>
    <name evidence="2" type="ordered locus">CA_C2088</name>
</gene>
<dbReference type="Pfam" id="PF09581">
    <property type="entry name" value="Spore_III_AF"/>
    <property type="match status" value="1"/>
</dbReference>
<dbReference type="OrthoDB" id="2375554at2"/>
<feature type="transmembrane region" description="Helical" evidence="1">
    <location>
        <begin position="6"/>
        <end position="25"/>
    </location>
</feature>
<dbReference type="InterPro" id="IPR014245">
    <property type="entry name" value="Spore_III_AF"/>
</dbReference>
<dbReference type="eggNOG" id="ENOG503322G">
    <property type="taxonomic scope" value="Bacteria"/>
</dbReference>
<dbReference type="HOGENOM" id="CLU_094201_1_0_9"/>
<dbReference type="RefSeq" id="WP_010965388.1">
    <property type="nucleotide sequence ID" value="NC_003030.1"/>
</dbReference>
<accession>Q97HC4</accession>
<keyword evidence="1" id="KW-0812">Transmembrane</keyword>